<protein>
    <recommendedName>
        <fullName evidence="4">Bacterial transcriptional activator domain-containing protein</fullName>
    </recommendedName>
</protein>
<feature type="region of interest" description="Disordered" evidence="1">
    <location>
        <begin position="1"/>
        <end position="40"/>
    </location>
</feature>
<reference evidence="2 3" key="1">
    <citation type="submission" date="2015-11" db="EMBL/GenBank/DDBJ databases">
        <title>Genome-wide analysis reveals the secondary metabolome in Streptomyces kanasensis ZX01.</title>
        <authorList>
            <person name="Zhang G."/>
            <person name="Han L."/>
            <person name="Feng J."/>
            <person name="Zhang X."/>
        </authorList>
    </citation>
    <scope>NUCLEOTIDE SEQUENCE [LARGE SCALE GENOMIC DNA]</scope>
    <source>
        <strain evidence="2 3">ZX01</strain>
    </source>
</reference>
<accession>A0A100Y086</accession>
<evidence type="ECO:0000256" key="1">
    <source>
        <dbReference type="SAM" id="MobiDB-lite"/>
    </source>
</evidence>
<keyword evidence="3" id="KW-1185">Reference proteome</keyword>
<dbReference type="EMBL" id="LNSV01000157">
    <property type="protein sequence ID" value="KUH35311.1"/>
    <property type="molecule type" value="Genomic_DNA"/>
</dbReference>
<gene>
    <name evidence="2" type="ORF">ATE80_29940</name>
</gene>
<name>A0A100Y086_9ACTN</name>
<proteinExistence type="predicted"/>
<evidence type="ECO:0000313" key="3">
    <source>
        <dbReference type="Proteomes" id="UP000054011"/>
    </source>
</evidence>
<dbReference type="STRING" id="936756.ATE80_29940"/>
<comment type="caution">
    <text evidence="2">The sequence shown here is derived from an EMBL/GenBank/DDBJ whole genome shotgun (WGS) entry which is preliminary data.</text>
</comment>
<feature type="compositionally biased region" description="Low complexity" evidence="1">
    <location>
        <begin position="177"/>
        <end position="190"/>
    </location>
</feature>
<evidence type="ECO:0008006" key="4">
    <source>
        <dbReference type="Google" id="ProtNLM"/>
    </source>
</evidence>
<organism evidence="2 3">
    <name type="scientific">Streptomyces kanasensis</name>
    <dbReference type="NCBI Taxonomy" id="936756"/>
    <lineage>
        <taxon>Bacteria</taxon>
        <taxon>Bacillati</taxon>
        <taxon>Actinomycetota</taxon>
        <taxon>Actinomycetes</taxon>
        <taxon>Kitasatosporales</taxon>
        <taxon>Streptomycetaceae</taxon>
        <taxon>Streptomyces</taxon>
    </lineage>
</organism>
<evidence type="ECO:0000313" key="2">
    <source>
        <dbReference type="EMBL" id="KUH35311.1"/>
    </source>
</evidence>
<sequence>MPRPTCVWRRSSPSSPQERGQDRPAVRRASPSPGPGPRAWEYESWTDDLERAVVALSHQNFAFADDLLRRWSSTYRPSDLDERGTYLLARSIALQGDLKRDQGAVVGPLSAQRGYTTARSLYTELATPRRVAQLDLSLSVATEMSGALETAARQYEDLAIDVIPTRPCPCAPGGSEPPSARTATTTTRSG</sequence>
<dbReference type="AlphaFoldDB" id="A0A100Y086"/>
<feature type="region of interest" description="Disordered" evidence="1">
    <location>
        <begin position="170"/>
        <end position="190"/>
    </location>
</feature>
<dbReference type="Proteomes" id="UP000054011">
    <property type="component" value="Unassembled WGS sequence"/>
</dbReference>